<evidence type="ECO:0000256" key="3">
    <source>
        <dbReference type="ARBA" id="ARBA00022692"/>
    </source>
</evidence>
<evidence type="ECO:0000256" key="4">
    <source>
        <dbReference type="ARBA" id="ARBA00022989"/>
    </source>
</evidence>
<feature type="transmembrane region" description="Helical" evidence="6">
    <location>
        <begin position="156"/>
        <end position="177"/>
    </location>
</feature>
<dbReference type="Pfam" id="PF04819">
    <property type="entry name" value="DUF716"/>
    <property type="match status" value="1"/>
</dbReference>
<accession>A0A7C8YE18</accession>
<dbReference type="AlphaFoldDB" id="A0A7C8YE18"/>
<dbReference type="EMBL" id="GISG01008898">
    <property type="protein sequence ID" value="MBA4615813.1"/>
    <property type="molecule type" value="Transcribed_RNA"/>
</dbReference>
<name>A0A7C8YE18_OPUST</name>
<proteinExistence type="inferred from homology"/>
<dbReference type="PANTHER" id="PTHR46285">
    <property type="entry name" value="PROTEINASE INHIBITOR I4, SERPIN (DUF716)-RELATED"/>
    <property type="match status" value="1"/>
</dbReference>
<evidence type="ECO:0000256" key="5">
    <source>
        <dbReference type="ARBA" id="ARBA00023136"/>
    </source>
</evidence>
<dbReference type="GO" id="GO:0016020">
    <property type="term" value="C:membrane"/>
    <property type="evidence" value="ECO:0007669"/>
    <property type="project" value="UniProtKB-SubCell"/>
</dbReference>
<protein>
    <submittedName>
        <fullName evidence="7">Uncharacterized protein</fullName>
    </submittedName>
</protein>
<comment type="subcellular location">
    <subcellularLocation>
        <location evidence="1">Membrane</location>
        <topology evidence="1">Multi-pass membrane protein</topology>
    </subcellularLocation>
</comment>
<evidence type="ECO:0000256" key="2">
    <source>
        <dbReference type="ARBA" id="ARBA00006948"/>
    </source>
</evidence>
<keyword evidence="5 6" id="KW-0472">Membrane</keyword>
<evidence type="ECO:0000256" key="6">
    <source>
        <dbReference type="SAM" id="Phobius"/>
    </source>
</evidence>
<sequence length="310" mass="34914">MGSLVGHVAPGLGFFIIGLWHLYNHLKLLAQKGPQHYKSQPWFPSPWTSLRHLELHLIMLGSAISVAMELFIGPARHQPFDSDGSIPTYHLHNFEHSSISLTLFVYAAFTLLLHRLRTPIPSQEDVAQLLGAAAFAQELLLFHLHSADHDGVEGQFHWLLQLVVFVSLSSTLLGIALPRSFVVSLVRSLSIVYQGGWLIVMGFELWTPALIPKGCFLNLEEGHQVVRCDGEESLHRAKALVNIHFSWFFILVAILATSFYIFMMTVHGDDKANYMPLTEDAEAQKIDEKSIEMHRCVLGDDAKAIYHMER</sequence>
<evidence type="ECO:0000313" key="7">
    <source>
        <dbReference type="EMBL" id="MBA4615813.1"/>
    </source>
</evidence>
<feature type="transmembrane region" description="Helical" evidence="6">
    <location>
        <begin position="6"/>
        <end position="23"/>
    </location>
</feature>
<feature type="transmembrane region" description="Helical" evidence="6">
    <location>
        <begin position="245"/>
        <end position="266"/>
    </location>
</feature>
<feature type="transmembrane region" description="Helical" evidence="6">
    <location>
        <begin position="55"/>
        <end position="76"/>
    </location>
</feature>
<dbReference type="PANTHER" id="PTHR46285:SF3">
    <property type="entry name" value="PROTEINASE INHIBITOR I4, SERPIN (DUF716)"/>
    <property type="match status" value="1"/>
</dbReference>
<reference evidence="7" key="2">
    <citation type="submission" date="2020-07" db="EMBL/GenBank/DDBJ databases">
        <authorList>
            <person name="Vera ALvarez R."/>
            <person name="Arias-Moreno D.M."/>
            <person name="Jimenez-Jacinto V."/>
            <person name="Jimenez-Bremont J.F."/>
            <person name="Swaminathan K."/>
            <person name="Moose S.P."/>
            <person name="Guerrero-Gonzalez M.L."/>
            <person name="Marino-Ramirez L."/>
            <person name="Landsman D."/>
            <person name="Rodriguez-Kessler M."/>
            <person name="Delgado-Sanchez P."/>
        </authorList>
    </citation>
    <scope>NUCLEOTIDE SEQUENCE</scope>
    <source>
        <tissue evidence="7">Cladode</tissue>
    </source>
</reference>
<reference evidence="7" key="1">
    <citation type="journal article" date="2013" name="J. Plant Res.">
        <title>Effect of fungi and light on seed germination of three Opuntia species from semiarid lands of central Mexico.</title>
        <authorList>
            <person name="Delgado-Sanchez P."/>
            <person name="Jimenez-Bremont J.F."/>
            <person name="Guerrero-Gonzalez Mde L."/>
            <person name="Flores J."/>
        </authorList>
    </citation>
    <scope>NUCLEOTIDE SEQUENCE</scope>
    <source>
        <tissue evidence="7">Cladode</tissue>
    </source>
</reference>
<keyword evidence="3 6" id="KW-0812">Transmembrane</keyword>
<organism evidence="7">
    <name type="scientific">Opuntia streptacantha</name>
    <name type="common">Prickly pear cactus</name>
    <name type="synonym">Opuntia cardona</name>
    <dbReference type="NCBI Taxonomy" id="393608"/>
    <lineage>
        <taxon>Eukaryota</taxon>
        <taxon>Viridiplantae</taxon>
        <taxon>Streptophyta</taxon>
        <taxon>Embryophyta</taxon>
        <taxon>Tracheophyta</taxon>
        <taxon>Spermatophyta</taxon>
        <taxon>Magnoliopsida</taxon>
        <taxon>eudicotyledons</taxon>
        <taxon>Gunneridae</taxon>
        <taxon>Pentapetalae</taxon>
        <taxon>Caryophyllales</taxon>
        <taxon>Cactineae</taxon>
        <taxon>Cactaceae</taxon>
        <taxon>Opuntioideae</taxon>
        <taxon>Opuntia</taxon>
    </lineage>
</organism>
<comment type="similarity">
    <text evidence="2">Belongs to the TMEM45 family.</text>
</comment>
<evidence type="ECO:0000256" key="1">
    <source>
        <dbReference type="ARBA" id="ARBA00004141"/>
    </source>
</evidence>
<feature type="transmembrane region" description="Helical" evidence="6">
    <location>
        <begin position="126"/>
        <end position="144"/>
    </location>
</feature>
<feature type="transmembrane region" description="Helical" evidence="6">
    <location>
        <begin position="96"/>
        <end position="114"/>
    </location>
</feature>
<keyword evidence="4 6" id="KW-1133">Transmembrane helix</keyword>
<dbReference type="InterPro" id="IPR006904">
    <property type="entry name" value="DUF716"/>
</dbReference>
<feature type="transmembrane region" description="Helical" evidence="6">
    <location>
        <begin position="189"/>
        <end position="211"/>
    </location>
</feature>